<dbReference type="PANTHER" id="PTHR41328">
    <property type="entry name" value="TERMINASE SMALL SUBUNIT-RELATED"/>
    <property type="match status" value="1"/>
</dbReference>
<keyword evidence="1" id="KW-1188">Viral release from host cell</keyword>
<evidence type="ECO:0008006" key="4">
    <source>
        <dbReference type="Google" id="ProtNLM"/>
    </source>
</evidence>
<protein>
    <recommendedName>
        <fullName evidence="4">Terminase small subunit</fullName>
    </recommendedName>
</protein>
<dbReference type="Gene3D" id="1.10.10.1400">
    <property type="entry name" value="Terminase, small subunit, N-terminal DNA-binding domain, HTH motif"/>
    <property type="match status" value="1"/>
</dbReference>
<dbReference type="PANTHER" id="PTHR41328:SF2">
    <property type="entry name" value="TERMINASE SMALL SUBUNIT"/>
    <property type="match status" value="1"/>
</dbReference>
<sequence length="202" mass="22182">NSTGLLLRPRRFVEEYTDPEPPDGRPLNATQAAIRAGYSEKTAQMISSENLTKPIIQARIQELKQVRVKRATKSADDVIKELENVGFSRIGDVVEWNESGMAFIKNSAELSDDAMAAIESVQVVEEVTHVTSNKAEGEGDPERKVVSSANIKSKVKLHNKMSALNLLSKHHGICNDTVEHTGSVDLVVNVIDYSKVDVEGDK</sequence>
<keyword evidence="2" id="KW-0231">Viral genome packaging</keyword>
<gene>
    <name evidence="3" type="ORF">LCGC14_3085420</name>
</gene>
<comment type="caution">
    <text evidence="3">The sequence shown here is derived from an EMBL/GenBank/DDBJ whole genome shotgun (WGS) entry which is preliminary data.</text>
</comment>
<name>A0A0F8WC24_9ZZZZ</name>
<dbReference type="EMBL" id="LAZR01066028">
    <property type="protein sequence ID" value="KKK54372.1"/>
    <property type="molecule type" value="Genomic_DNA"/>
</dbReference>
<dbReference type="InterPro" id="IPR038713">
    <property type="entry name" value="Terminase_Gp1_N_sf"/>
</dbReference>
<dbReference type="Pfam" id="PF03592">
    <property type="entry name" value="Terminase_2"/>
    <property type="match status" value="1"/>
</dbReference>
<dbReference type="GO" id="GO:0051276">
    <property type="term" value="P:chromosome organization"/>
    <property type="evidence" value="ECO:0007669"/>
    <property type="project" value="InterPro"/>
</dbReference>
<accession>A0A0F8WC24</accession>
<reference evidence="3" key="1">
    <citation type="journal article" date="2015" name="Nature">
        <title>Complex archaea that bridge the gap between prokaryotes and eukaryotes.</title>
        <authorList>
            <person name="Spang A."/>
            <person name="Saw J.H."/>
            <person name="Jorgensen S.L."/>
            <person name="Zaremba-Niedzwiedzka K."/>
            <person name="Martijn J."/>
            <person name="Lind A.E."/>
            <person name="van Eijk R."/>
            <person name="Schleper C."/>
            <person name="Guy L."/>
            <person name="Ettema T.J."/>
        </authorList>
    </citation>
    <scope>NUCLEOTIDE SEQUENCE</scope>
</reference>
<organism evidence="3">
    <name type="scientific">marine sediment metagenome</name>
    <dbReference type="NCBI Taxonomy" id="412755"/>
    <lineage>
        <taxon>unclassified sequences</taxon>
        <taxon>metagenomes</taxon>
        <taxon>ecological metagenomes</taxon>
    </lineage>
</organism>
<evidence type="ECO:0000313" key="3">
    <source>
        <dbReference type="EMBL" id="KKK54372.1"/>
    </source>
</evidence>
<proteinExistence type="predicted"/>
<dbReference type="InterPro" id="IPR052404">
    <property type="entry name" value="SPP1-like_terminase"/>
</dbReference>
<evidence type="ECO:0000256" key="1">
    <source>
        <dbReference type="ARBA" id="ARBA00022612"/>
    </source>
</evidence>
<feature type="non-terminal residue" evidence="3">
    <location>
        <position position="1"/>
    </location>
</feature>
<dbReference type="InterPro" id="IPR005335">
    <property type="entry name" value="Terminase_ssu"/>
</dbReference>
<evidence type="ECO:0000256" key="2">
    <source>
        <dbReference type="ARBA" id="ARBA00023219"/>
    </source>
</evidence>
<dbReference type="AlphaFoldDB" id="A0A0F8WC24"/>